<feature type="transmembrane region" description="Helical" evidence="1">
    <location>
        <begin position="54"/>
        <end position="73"/>
    </location>
</feature>
<keyword evidence="1" id="KW-0812">Transmembrane</keyword>
<protein>
    <recommendedName>
        <fullName evidence="4">Beta-carotene 15,15'-monooxygenase</fullName>
    </recommendedName>
</protein>
<evidence type="ECO:0000256" key="1">
    <source>
        <dbReference type="SAM" id="Phobius"/>
    </source>
</evidence>
<dbReference type="RefSeq" id="WP_148211712.1">
    <property type="nucleotide sequence ID" value="NZ_CAJXAW010000037.1"/>
</dbReference>
<feature type="transmembrane region" description="Helical" evidence="1">
    <location>
        <begin position="158"/>
        <end position="180"/>
    </location>
</feature>
<sequence length="185" mass="21700">MESSNLRMILPALMLIASWVIILWKNFRQIIPVVEARPNIEKITKYHRLKRVGGYYWIIFSLFILMTIIYSLLPDYDFIFMPVAYFDHPLVNELGLMILKISIIWIVIAQLQIDRELYKYSRDIDSLAAMELVHYSEKMLLSGMLVLFLGYFTTVTNIAGFILVLIGIIIHFRTFGFPYANHTRT</sequence>
<organism evidence="2 3">
    <name type="scientific">Zunongwangia profunda</name>
    <dbReference type="NCBI Taxonomy" id="398743"/>
    <lineage>
        <taxon>Bacteria</taxon>
        <taxon>Pseudomonadati</taxon>
        <taxon>Bacteroidota</taxon>
        <taxon>Flavobacteriia</taxon>
        <taxon>Flavobacteriales</taxon>
        <taxon>Flavobacteriaceae</taxon>
        <taxon>Zunongwangia</taxon>
    </lineage>
</organism>
<dbReference type="EMBL" id="DPMF01000420">
    <property type="protein sequence ID" value="HCV83021.1"/>
    <property type="molecule type" value="Genomic_DNA"/>
</dbReference>
<keyword evidence="1" id="KW-0472">Membrane</keyword>
<accession>A0A3D5J4J8</accession>
<dbReference type="AlphaFoldDB" id="A0A3D5J4J8"/>
<comment type="caution">
    <text evidence="2">The sequence shown here is derived from an EMBL/GenBank/DDBJ whole genome shotgun (WGS) entry which is preliminary data.</text>
</comment>
<name>A0A3D5J4J8_9FLAO</name>
<proteinExistence type="predicted"/>
<evidence type="ECO:0000313" key="3">
    <source>
        <dbReference type="Proteomes" id="UP000264330"/>
    </source>
</evidence>
<gene>
    <name evidence="2" type="ORF">DGQ38_18440</name>
</gene>
<dbReference type="Proteomes" id="UP000264330">
    <property type="component" value="Unassembled WGS sequence"/>
</dbReference>
<feature type="transmembrane region" description="Helical" evidence="1">
    <location>
        <begin position="6"/>
        <end position="24"/>
    </location>
</feature>
<evidence type="ECO:0000313" key="2">
    <source>
        <dbReference type="EMBL" id="HCV83021.1"/>
    </source>
</evidence>
<keyword evidence="1" id="KW-1133">Transmembrane helix</keyword>
<evidence type="ECO:0008006" key="4">
    <source>
        <dbReference type="Google" id="ProtNLM"/>
    </source>
</evidence>
<feature type="transmembrane region" description="Helical" evidence="1">
    <location>
        <begin position="93"/>
        <end position="111"/>
    </location>
</feature>
<reference evidence="2 3" key="1">
    <citation type="journal article" date="2018" name="Nat. Biotechnol.">
        <title>A standardized bacterial taxonomy based on genome phylogeny substantially revises the tree of life.</title>
        <authorList>
            <person name="Parks D.H."/>
            <person name="Chuvochina M."/>
            <person name="Waite D.W."/>
            <person name="Rinke C."/>
            <person name="Skarshewski A."/>
            <person name="Chaumeil P.A."/>
            <person name="Hugenholtz P."/>
        </authorList>
    </citation>
    <scope>NUCLEOTIDE SEQUENCE [LARGE SCALE GENOMIC DNA]</scope>
    <source>
        <strain evidence="2">UBA9359</strain>
    </source>
</reference>